<evidence type="ECO:0000256" key="2">
    <source>
        <dbReference type="ARBA" id="ARBA00022475"/>
    </source>
</evidence>
<feature type="transmembrane region" description="Helical" evidence="6">
    <location>
        <begin position="376"/>
        <end position="393"/>
    </location>
</feature>
<gene>
    <name evidence="7" type="ORF">AZI87_10495</name>
</gene>
<feature type="transmembrane region" description="Helical" evidence="6">
    <location>
        <begin position="7"/>
        <end position="27"/>
    </location>
</feature>
<dbReference type="PANTHER" id="PTHR42770">
    <property type="entry name" value="AMINO ACID TRANSPORTER-RELATED"/>
    <property type="match status" value="1"/>
</dbReference>
<dbReference type="AlphaFoldDB" id="A0A162H3M1"/>
<feature type="transmembrane region" description="Helical" evidence="6">
    <location>
        <begin position="309"/>
        <end position="328"/>
    </location>
</feature>
<dbReference type="InterPro" id="IPR050367">
    <property type="entry name" value="APC_superfamily"/>
</dbReference>
<feature type="transmembrane region" description="Helical" evidence="6">
    <location>
        <begin position="80"/>
        <end position="110"/>
    </location>
</feature>
<proteinExistence type="predicted"/>
<dbReference type="Pfam" id="PF13520">
    <property type="entry name" value="AA_permease_2"/>
    <property type="match status" value="1"/>
</dbReference>
<feature type="transmembrane region" description="Helical" evidence="6">
    <location>
        <begin position="142"/>
        <end position="163"/>
    </location>
</feature>
<organism evidence="7 8">
    <name type="scientific">Bdellovibrio bacteriovorus</name>
    <dbReference type="NCBI Taxonomy" id="959"/>
    <lineage>
        <taxon>Bacteria</taxon>
        <taxon>Pseudomonadati</taxon>
        <taxon>Bdellovibrionota</taxon>
        <taxon>Bdellovibrionia</taxon>
        <taxon>Bdellovibrionales</taxon>
        <taxon>Pseudobdellovibrionaceae</taxon>
        <taxon>Bdellovibrio</taxon>
    </lineage>
</organism>
<comment type="caution">
    <text evidence="7">The sequence shown here is derived from an EMBL/GenBank/DDBJ whole genome shotgun (WGS) entry which is preliminary data.</text>
</comment>
<feature type="transmembrane region" description="Helical" evidence="6">
    <location>
        <begin position="399"/>
        <end position="416"/>
    </location>
</feature>
<dbReference type="PIRSF" id="PIRSF006060">
    <property type="entry name" value="AA_transporter"/>
    <property type="match status" value="1"/>
</dbReference>
<evidence type="ECO:0000256" key="6">
    <source>
        <dbReference type="SAM" id="Phobius"/>
    </source>
</evidence>
<feature type="transmembrane region" description="Helical" evidence="6">
    <location>
        <begin position="175"/>
        <end position="195"/>
    </location>
</feature>
<evidence type="ECO:0000256" key="4">
    <source>
        <dbReference type="ARBA" id="ARBA00022989"/>
    </source>
</evidence>
<feature type="transmembrane region" description="Helical" evidence="6">
    <location>
        <begin position="216"/>
        <end position="237"/>
    </location>
</feature>
<dbReference type="GO" id="GO:0022857">
    <property type="term" value="F:transmembrane transporter activity"/>
    <property type="evidence" value="ECO:0007669"/>
    <property type="project" value="InterPro"/>
</dbReference>
<sequence>MKKSLSLFHLTFYGTGMILGAGIYSVIGKAGGVAENGLWVSFLLAAFCASLTALSYAELATTFPKTGGEYIYVKNIFPQWPYLAMLCGSMMIFAGISTATTVAIAFSGYIQQFAEVPQFVTAFCLLGVFTLVNIIGIKESSWVNVVFTLIEILGLLIFVWVGTQSPKFGEALSEVRFDGAVISGAALVIFAYFGFENIVNLVEESKTPEKDLPKGIIISLGVSTVLYLLVSLTALALGSPEELGRSNAPLSDLTRDAAAWVPRTLGAIALFSTANTVLISMISTSRIIFSMARERDLPSVFSKLLSKRATPWMGALAVFGLAMALLPAGGIEVVASASSFATMIAFTVINIALIYLRFKEPHRTRPFKVPISIGRWPLIPTLAACVSSGLLFFFSREVYVLGAGVFVFVSVLYIVLKSRKSD</sequence>
<keyword evidence="2" id="KW-1003">Cell membrane</keyword>
<evidence type="ECO:0000313" key="8">
    <source>
        <dbReference type="Proteomes" id="UP000075799"/>
    </source>
</evidence>
<evidence type="ECO:0000256" key="1">
    <source>
        <dbReference type="ARBA" id="ARBA00004651"/>
    </source>
</evidence>
<evidence type="ECO:0000313" key="7">
    <source>
        <dbReference type="EMBL" id="KYG69589.1"/>
    </source>
</evidence>
<feature type="transmembrane region" description="Helical" evidence="6">
    <location>
        <begin position="39"/>
        <end position="59"/>
    </location>
</feature>
<dbReference type="GO" id="GO:0005886">
    <property type="term" value="C:plasma membrane"/>
    <property type="evidence" value="ECO:0007669"/>
    <property type="project" value="UniProtKB-SubCell"/>
</dbReference>
<accession>A0A162H3M1</accession>
<comment type="subcellular location">
    <subcellularLocation>
        <location evidence="1">Cell membrane</location>
        <topology evidence="1">Multi-pass membrane protein</topology>
    </subcellularLocation>
</comment>
<dbReference type="InterPro" id="IPR002293">
    <property type="entry name" value="AA/rel_permease1"/>
</dbReference>
<feature type="transmembrane region" description="Helical" evidence="6">
    <location>
        <begin position="334"/>
        <end position="356"/>
    </location>
</feature>
<dbReference type="PANTHER" id="PTHR42770:SF11">
    <property type="entry name" value="INNER MEMBRANE TRANSPORT PROTEIN YBAT"/>
    <property type="match status" value="1"/>
</dbReference>
<dbReference type="Gene3D" id="1.20.1740.10">
    <property type="entry name" value="Amino acid/polyamine transporter I"/>
    <property type="match status" value="1"/>
</dbReference>
<evidence type="ECO:0000256" key="3">
    <source>
        <dbReference type="ARBA" id="ARBA00022692"/>
    </source>
</evidence>
<dbReference type="RefSeq" id="WP_063206479.1">
    <property type="nucleotide sequence ID" value="NZ_LUKD01000001.1"/>
</dbReference>
<dbReference type="Proteomes" id="UP000075799">
    <property type="component" value="Unassembled WGS sequence"/>
</dbReference>
<keyword evidence="5 6" id="KW-0472">Membrane</keyword>
<dbReference type="EMBL" id="LUKD01000001">
    <property type="protein sequence ID" value="KYG69589.1"/>
    <property type="molecule type" value="Genomic_DNA"/>
</dbReference>
<name>A0A162H3M1_BDEBC</name>
<keyword evidence="3 6" id="KW-0812">Transmembrane</keyword>
<reference evidence="7 8" key="1">
    <citation type="submission" date="2016-03" db="EMBL/GenBank/DDBJ databases">
        <authorList>
            <person name="Ploux O."/>
        </authorList>
    </citation>
    <scope>NUCLEOTIDE SEQUENCE [LARGE SCALE GENOMIC DNA]</scope>
    <source>
        <strain evidence="7 8">EC13</strain>
    </source>
</reference>
<dbReference type="OrthoDB" id="5298909at2"/>
<keyword evidence="4 6" id="KW-1133">Transmembrane helix</keyword>
<evidence type="ECO:0000256" key="5">
    <source>
        <dbReference type="ARBA" id="ARBA00023136"/>
    </source>
</evidence>
<protein>
    <submittedName>
        <fullName evidence="7">Amino acid transporter</fullName>
    </submittedName>
</protein>
<feature type="transmembrane region" description="Helical" evidence="6">
    <location>
        <begin position="265"/>
        <end position="289"/>
    </location>
</feature>
<feature type="transmembrane region" description="Helical" evidence="6">
    <location>
        <begin position="116"/>
        <end position="135"/>
    </location>
</feature>